<dbReference type="AlphaFoldDB" id="A0A3N4HY87"/>
<protein>
    <recommendedName>
        <fullName evidence="1">NB-ARC domain-containing protein</fullName>
    </recommendedName>
</protein>
<dbReference type="Pfam" id="PF00931">
    <property type="entry name" value="NB-ARC"/>
    <property type="match status" value="1"/>
</dbReference>
<organism evidence="2 3">
    <name type="scientific">Ascobolus immersus RN42</name>
    <dbReference type="NCBI Taxonomy" id="1160509"/>
    <lineage>
        <taxon>Eukaryota</taxon>
        <taxon>Fungi</taxon>
        <taxon>Dikarya</taxon>
        <taxon>Ascomycota</taxon>
        <taxon>Pezizomycotina</taxon>
        <taxon>Pezizomycetes</taxon>
        <taxon>Pezizales</taxon>
        <taxon>Ascobolaceae</taxon>
        <taxon>Ascobolus</taxon>
    </lineage>
</organism>
<gene>
    <name evidence="2" type="ORF">BJ508DRAFT_170682</name>
</gene>
<proteinExistence type="predicted"/>
<accession>A0A3N4HY87</accession>
<dbReference type="InterPro" id="IPR002182">
    <property type="entry name" value="NB-ARC"/>
</dbReference>
<dbReference type="OrthoDB" id="5986190at2759"/>
<feature type="domain" description="NB-ARC" evidence="1">
    <location>
        <begin position="247"/>
        <end position="415"/>
    </location>
</feature>
<dbReference type="Proteomes" id="UP000275078">
    <property type="component" value="Unassembled WGS sequence"/>
</dbReference>
<keyword evidence="3" id="KW-1185">Reference proteome</keyword>
<dbReference type="SUPFAM" id="SSF52540">
    <property type="entry name" value="P-loop containing nucleoside triphosphate hydrolases"/>
    <property type="match status" value="1"/>
</dbReference>
<sequence>MAMVPWTTIISVRLVGRNSTPILSVLCYWTTRTSCTNLFFLQRELQKYGEKSSIRQLRPKCWPYLKNSYMRVIDVGSQMLDFLENTAAGDEEVSAHERLPMFKNVLLGSEALIRLSSISAENSTFKVPDENVEFRQEAFKFGPSVRESNPTNSNAYLDTYSSQTPTPILSASHSAPPKIELRQSCTGLTPRLTPLSFSDAYFPVRYPPNPGYDDENTYHSPTPERVITNLDFFFDCAPRHHVPRWELMTKLLQRVETRKVCMLVGPPASGKTQLALRFAKETEYSAVFWINGSSLVELCTSYLRIAQMLGIGPLRDPFQREDRLTRRNERDYIIAVKRWLNQRRGKYLLVFDGCEDAKVLEDLELYFPTQREHAHILVTTRTHCIRLTNDDASVNGTERLEVGGLKKDEAMELLFRGANADLAERDLSCAREVIRIVQGHALAVDLIGDYIHQRV</sequence>
<dbReference type="EMBL" id="ML119726">
    <property type="protein sequence ID" value="RPA77468.1"/>
    <property type="molecule type" value="Genomic_DNA"/>
</dbReference>
<dbReference type="InterPro" id="IPR027417">
    <property type="entry name" value="P-loop_NTPase"/>
</dbReference>
<name>A0A3N4HY87_ASCIM</name>
<evidence type="ECO:0000313" key="2">
    <source>
        <dbReference type="EMBL" id="RPA77468.1"/>
    </source>
</evidence>
<dbReference type="GO" id="GO:0043531">
    <property type="term" value="F:ADP binding"/>
    <property type="evidence" value="ECO:0007669"/>
    <property type="project" value="InterPro"/>
</dbReference>
<reference evidence="2 3" key="1">
    <citation type="journal article" date="2018" name="Nat. Ecol. Evol.">
        <title>Pezizomycetes genomes reveal the molecular basis of ectomycorrhizal truffle lifestyle.</title>
        <authorList>
            <person name="Murat C."/>
            <person name="Payen T."/>
            <person name="Noel B."/>
            <person name="Kuo A."/>
            <person name="Morin E."/>
            <person name="Chen J."/>
            <person name="Kohler A."/>
            <person name="Krizsan K."/>
            <person name="Balestrini R."/>
            <person name="Da Silva C."/>
            <person name="Montanini B."/>
            <person name="Hainaut M."/>
            <person name="Levati E."/>
            <person name="Barry K.W."/>
            <person name="Belfiori B."/>
            <person name="Cichocki N."/>
            <person name="Clum A."/>
            <person name="Dockter R.B."/>
            <person name="Fauchery L."/>
            <person name="Guy J."/>
            <person name="Iotti M."/>
            <person name="Le Tacon F."/>
            <person name="Lindquist E.A."/>
            <person name="Lipzen A."/>
            <person name="Malagnac F."/>
            <person name="Mello A."/>
            <person name="Molinier V."/>
            <person name="Miyauchi S."/>
            <person name="Poulain J."/>
            <person name="Riccioni C."/>
            <person name="Rubini A."/>
            <person name="Sitrit Y."/>
            <person name="Splivallo R."/>
            <person name="Traeger S."/>
            <person name="Wang M."/>
            <person name="Zifcakova L."/>
            <person name="Wipf D."/>
            <person name="Zambonelli A."/>
            <person name="Paolocci F."/>
            <person name="Nowrousian M."/>
            <person name="Ottonello S."/>
            <person name="Baldrian P."/>
            <person name="Spatafora J.W."/>
            <person name="Henrissat B."/>
            <person name="Nagy L.G."/>
            <person name="Aury J.M."/>
            <person name="Wincker P."/>
            <person name="Grigoriev I.V."/>
            <person name="Bonfante P."/>
            <person name="Martin F.M."/>
        </authorList>
    </citation>
    <scope>NUCLEOTIDE SEQUENCE [LARGE SCALE GENOMIC DNA]</scope>
    <source>
        <strain evidence="2 3">RN42</strain>
    </source>
</reference>
<dbReference type="Gene3D" id="3.40.50.300">
    <property type="entry name" value="P-loop containing nucleotide triphosphate hydrolases"/>
    <property type="match status" value="1"/>
</dbReference>
<dbReference type="PANTHER" id="PTHR47691:SF3">
    <property type="entry name" value="HTH-TYPE TRANSCRIPTIONAL REGULATOR RV0890C-RELATED"/>
    <property type="match status" value="1"/>
</dbReference>
<evidence type="ECO:0000313" key="3">
    <source>
        <dbReference type="Proteomes" id="UP000275078"/>
    </source>
</evidence>
<evidence type="ECO:0000259" key="1">
    <source>
        <dbReference type="Pfam" id="PF00931"/>
    </source>
</evidence>
<dbReference type="PANTHER" id="PTHR47691">
    <property type="entry name" value="REGULATOR-RELATED"/>
    <property type="match status" value="1"/>
</dbReference>